<accession>A0A6A6B8F9</accession>
<dbReference type="OrthoDB" id="4364733at2759"/>
<evidence type="ECO:0000313" key="2">
    <source>
        <dbReference type="EMBL" id="KAF2140439.1"/>
    </source>
</evidence>
<keyword evidence="3" id="KW-1185">Reference proteome</keyword>
<reference evidence="2" key="1">
    <citation type="journal article" date="2020" name="Stud. Mycol.">
        <title>101 Dothideomycetes genomes: a test case for predicting lifestyles and emergence of pathogens.</title>
        <authorList>
            <person name="Haridas S."/>
            <person name="Albert R."/>
            <person name="Binder M."/>
            <person name="Bloem J."/>
            <person name="Labutti K."/>
            <person name="Salamov A."/>
            <person name="Andreopoulos B."/>
            <person name="Baker S."/>
            <person name="Barry K."/>
            <person name="Bills G."/>
            <person name="Bluhm B."/>
            <person name="Cannon C."/>
            <person name="Castanera R."/>
            <person name="Culley D."/>
            <person name="Daum C."/>
            <person name="Ezra D."/>
            <person name="Gonzalez J."/>
            <person name="Henrissat B."/>
            <person name="Kuo A."/>
            <person name="Liang C."/>
            <person name="Lipzen A."/>
            <person name="Lutzoni F."/>
            <person name="Magnuson J."/>
            <person name="Mondo S."/>
            <person name="Nolan M."/>
            <person name="Ohm R."/>
            <person name="Pangilinan J."/>
            <person name="Park H.-J."/>
            <person name="Ramirez L."/>
            <person name="Alfaro M."/>
            <person name="Sun H."/>
            <person name="Tritt A."/>
            <person name="Yoshinaga Y."/>
            <person name="Zwiers L.-H."/>
            <person name="Turgeon B."/>
            <person name="Goodwin S."/>
            <person name="Spatafora J."/>
            <person name="Crous P."/>
            <person name="Grigoriev I."/>
        </authorList>
    </citation>
    <scope>NUCLEOTIDE SEQUENCE</scope>
    <source>
        <strain evidence="2">CBS 121167</strain>
    </source>
</reference>
<dbReference type="GeneID" id="54303780"/>
<evidence type="ECO:0000256" key="1">
    <source>
        <dbReference type="SAM" id="MobiDB-lite"/>
    </source>
</evidence>
<feature type="region of interest" description="Disordered" evidence="1">
    <location>
        <begin position="1"/>
        <end position="42"/>
    </location>
</feature>
<proteinExistence type="predicted"/>
<dbReference type="EMBL" id="ML995489">
    <property type="protein sequence ID" value="KAF2140439.1"/>
    <property type="molecule type" value="Genomic_DNA"/>
</dbReference>
<name>A0A6A6B8F9_9PEZI</name>
<gene>
    <name evidence="2" type="ORF">K452DRAFT_359522</name>
</gene>
<dbReference type="RefSeq" id="XP_033396152.1">
    <property type="nucleotide sequence ID" value="XM_033546274.1"/>
</dbReference>
<feature type="compositionally biased region" description="Low complexity" evidence="1">
    <location>
        <begin position="57"/>
        <end position="74"/>
    </location>
</feature>
<sequence length="389" mass="42790">MKRFAPPAGPEPPHKRARLDSNAPANNQSSGSSPTIKAEPVASPVLAPVVTVKDEAAASNSGSQTTASQAATQAPRAHSQAANQVTARSQPQPSNPVNALPAAVPTCEPHTPFRFQFQPAGPGNGHTPAAPHNDLSRRPEVIAGGARQPSVQLLTAVSGLSNRQLNELLVRHASANGTLAAEVTRLYEERIRLEERAVEGFQTLSNNLWNELRVTYSNMSNRRQAAASFRVVQDICSAINTIRQATLPGTMFRTRCHGLFALRKIGWNIVLAGGGKLVRQVIWQLRNDVQLTDTIWEIICNMTEEEREQMRACDCGEGRFDDKMDELAEMAEEHGLFAEMDDCIDLLWNQPEEDDDGNDGDDDDGYWEDGNSWGYEYGRGNTYNFYNYS</sequence>
<feature type="region of interest" description="Disordered" evidence="1">
    <location>
        <begin position="55"/>
        <end position="136"/>
    </location>
</feature>
<protein>
    <submittedName>
        <fullName evidence="2">Uncharacterized protein</fullName>
    </submittedName>
</protein>
<evidence type="ECO:0000313" key="3">
    <source>
        <dbReference type="Proteomes" id="UP000799438"/>
    </source>
</evidence>
<organism evidence="2 3">
    <name type="scientific">Aplosporella prunicola CBS 121167</name>
    <dbReference type="NCBI Taxonomy" id="1176127"/>
    <lineage>
        <taxon>Eukaryota</taxon>
        <taxon>Fungi</taxon>
        <taxon>Dikarya</taxon>
        <taxon>Ascomycota</taxon>
        <taxon>Pezizomycotina</taxon>
        <taxon>Dothideomycetes</taxon>
        <taxon>Dothideomycetes incertae sedis</taxon>
        <taxon>Botryosphaeriales</taxon>
        <taxon>Aplosporellaceae</taxon>
        <taxon>Aplosporella</taxon>
    </lineage>
</organism>
<dbReference type="Proteomes" id="UP000799438">
    <property type="component" value="Unassembled WGS sequence"/>
</dbReference>
<feature type="compositionally biased region" description="Polar residues" evidence="1">
    <location>
        <begin position="23"/>
        <end position="35"/>
    </location>
</feature>
<feature type="compositionally biased region" description="Polar residues" evidence="1">
    <location>
        <begin position="80"/>
        <end position="97"/>
    </location>
</feature>
<dbReference type="AlphaFoldDB" id="A0A6A6B8F9"/>